<feature type="region of interest" description="Disordered" evidence="1">
    <location>
        <begin position="30"/>
        <end position="61"/>
    </location>
</feature>
<evidence type="ECO:0000256" key="1">
    <source>
        <dbReference type="SAM" id="MobiDB-lite"/>
    </source>
</evidence>
<dbReference type="Proteomes" id="UP000019116">
    <property type="component" value="Chromosome 5D"/>
</dbReference>
<sequence>MRSLQETERIPSIMVTDFVSVPCVVAVRQGTPSPQVKRGASTPPFPSPHPPQPKPTSLPPLGLLLLPREATDAEGRRMCEGRRPGHATRPPWALAELERARARAAELQRRLEENYGKRRRLKRVVAATRSRIHDTRALLQDHQDPHPPPQQQQLPAESDPTS</sequence>
<dbReference type="Gramene" id="TraesCAD_scaffold_006725_01G000600.1">
    <property type="protein sequence ID" value="TraesCAD_scaffold_006725_01G000600.1"/>
    <property type="gene ID" value="TraesCAD_scaffold_006725_01G000600"/>
</dbReference>
<dbReference type="AlphaFoldDB" id="A0A3B6MYV5"/>
<dbReference type="EnsemblPlants" id="TraesCS5D02G436800.1">
    <property type="protein sequence ID" value="TraesCS5D02G436800.1"/>
    <property type="gene ID" value="TraesCS5D02G436800"/>
</dbReference>
<feature type="compositionally biased region" description="Pro residues" evidence="1">
    <location>
        <begin position="43"/>
        <end position="58"/>
    </location>
</feature>
<feature type="compositionally biased region" description="Basic and acidic residues" evidence="1">
    <location>
        <begin position="131"/>
        <end position="145"/>
    </location>
</feature>
<dbReference type="Gramene" id="TraesCS5D03G0958400.1">
    <property type="protein sequence ID" value="TraesCS5D03G0958400.1.CDS"/>
    <property type="gene ID" value="TraesCS5D03G0958400"/>
</dbReference>
<dbReference type="Gramene" id="TraesCS5D02G436800.1">
    <property type="protein sequence ID" value="TraesCS5D02G436800.1"/>
    <property type="gene ID" value="TraesCS5D02G436800"/>
</dbReference>
<protein>
    <submittedName>
        <fullName evidence="2">Uncharacterized protein</fullName>
    </submittedName>
</protein>
<dbReference type="SMR" id="A0A3B6MYV5"/>
<organism evidence="2">
    <name type="scientific">Triticum aestivum</name>
    <name type="common">Wheat</name>
    <dbReference type="NCBI Taxonomy" id="4565"/>
    <lineage>
        <taxon>Eukaryota</taxon>
        <taxon>Viridiplantae</taxon>
        <taxon>Streptophyta</taxon>
        <taxon>Embryophyta</taxon>
        <taxon>Tracheophyta</taxon>
        <taxon>Spermatophyta</taxon>
        <taxon>Magnoliopsida</taxon>
        <taxon>Liliopsida</taxon>
        <taxon>Poales</taxon>
        <taxon>Poaceae</taxon>
        <taxon>BOP clade</taxon>
        <taxon>Pooideae</taxon>
        <taxon>Triticodae</taxon>
        <taxon>Triticeae</taxon>
        <taxon>Triticinae</taxon>
        <taxon>Triticum</taxon>
    </lineage>
</organism>
<reference evidence="2" key="1">
    <citation type="submission" date="2018-08" db="EMBL/GenBank/DDBJ databases">
        <authorList>
            <person name="Rossello M."/>
        </authorList>
    </citation>
    <scope>NUCLEOTIDE SEQUENCE [LARGE SCALE GENOMIC DNA]</scope>
    <source>
        <strain evidence="2">cv. Chinese Spring</strain>
    </source>
</reference>
<reference evidence="2" key="2">
    <citation type="submission" date="2018-10" db="UniProtKB">
        <authorList>
            <consortium name="EnsemblPlants"/>
        </authorList>
    </citation>
    <scope>IDENTIFICATION</scope>
</reference>
<dbReference type="Gramene" id="TraesCLE_scaffold_003163_01G000700.1">
    <property type="protein sequence ID" value="TraesCLE_scaffold_003163_01G000700.1"/>
    <property type="gene ID" value="TraesCLE_scaffold_003163_01G000700"/>
</dbReference>
<evidence type="ECO:0000313" key="2">
    <source>
        <dbReference type="EnsemblPlants" id="TraesCS5D02G436800.1"/>
    </source>
</evidence>
<name>A0A3B6MYV5_WHEAT</name>
<feature type="region of interest" description="Disordered" evidence="1">
    <location>
        <begin position="128"/>
        <end position="162"/>
    </location>
</feature>
<accession>A0A3B6MYV5</accession>
<dbReference type="Gramene" id="TraesROB_scaffold_021529_01G000200.1">
    <property type="protein sequence ID" value="TraesROB_scaffold_021529_01G000200.1"/>
    <property type="gene ID" value="TraesROB_scaffold_021529_01G000200"/>
</dbReference>
<dbReference type="Gramene" id="TraesWEE_scaffold_005805_01G000700.1">
    <property type="protein sequence ID" value="TraesWEE_scaffold_005805_01G000700.1"/>
    <property type="gene ID" value="TraesWEE_scaffold_005805_01G000700"/>
</dbReference>
<keyword evidence="3" id="KW-1185">Reference proteome</keyword>
<proteinExistence type="predicted"/>
<evidence type="ECO:0000313" key="3">
    <source>
        <dbReference type="Proteomes" id="UP000019116"/>
    </source>
</evidence>